<name>A0A917Y9C3_9ACTN</name>
<protein>
    <submittedName>
        <fullName evidence="1">Uncharacterized protein</fullName>
    </submittedName>
</protein>
<dbReference type="Proteomes" id="UP000600365">
    <property type="component" value="Unassembled WGS sequence"/>
</dbReference>
<evidence type="ECO:0000313" key="1">
    <source>
        <dbReference type="EMBL" id="GGN80234.1"/>
    </source>
</evidence>
<dbReference type="AlphaFoldDB" id="A0A917Y9C3"/>
<dbReference type="EMBL" id="BMMM01000013">
    <property type="protein sequence ID" value="GGN80234.1"/>
    <property type="molecule type" value="Genomic_DNA"/>
</dbReference>
<evidence type="ECO:0000313" key="2">
    <source>
        <dbReference type="Proteomes" id="UP000600365"/>
    </source>
</evidence>
<reference evidence="1 2" key="1">
    <citation type="journal article" date="2014" name="Int. J. Syst. Evol. Microbiol.">
        <title>Complete genome sequence of Corynebacterium casei LMG S-19264T (=DSM 44701T), isolated from a smear-ripened cheese.</title>
        <authorList>
            <consortium name="US DOE Joint Genome Institute (JGI-PGF)"/>
            <person name="Walter F."/>
            <person name="Albersmeier A."/>
            <person name="Kalinowski J."/>
            <person name="Ruckert C."/>
        </authorList>
    </citation>
    <scope>NUCLEOTIDE SEQUENCE [LARGE SCALE GENOMIC DNA]</scope>
    <source>
        <strain evidence="1 2">CGMCC 4.7111</strain>
    </source>
</reference>
<sequence>MRGPWAARERAASRDGWPAVFSGQTLPAGSFFEVALDVGALTGIAPSCPGSSAASLYLRSITGSGHNGNLKGYLQPITIQPNTTCSVRR</sequence>
<comment type="caution">
    <text evidence="1">The sequence shown here is derived from an EMBL/GenBank/DDBJ whole genome shotgun (WGS) entry which is preliminary data.</text>
</comment>
<proteinExistence type="predicted"/>
<organism evidence="1 2">
    <name type="scientific">Streptomyces albiflavescens</name>
    <dbReference type="NCBI Taxonomy" id="1623582"/>
    <lineage>
        <taxon>Bacteria</taxon>
        <taxon>Bacillati</taxon>
        <taxon>Actinomycetota</taxon>
        <taxon>Actinomycetes</taxon>
        <taxon>Kitasatosporales</taxon>
        <taxon>Streptomycetaceae</taxon>
        <taxon>Streptomyces</taxon>
    </lineage>
</organism>
<accession>A0A917Y9C3</accession>
<keyword evidence="2" id="KW-1185">Reference proteome</keyword>
<gene>
    <name evidence="1" type="ORF">GCM10011579_065610</name>
</gene>